<dbReference type="KEGG" id="nan:AArc1_1010"/>
<dbReference type="Pfam" id="PF13468">
    <property type="entry name" value="Glyoxalase_3"/>
    <property type="match status" value="1"/>
</dbReference>
<dbReference type="RefSeq" id="WP_117363536.1">
    <property type="nucleotide sequence ID" value="NZ_CP024047.1"/>
</dbReference>
<organism evidence="2 3">
    <name type="scientific">Natrarchaeobaculum sulfurireducens</name>
    <dbReference type="NCBI Taxonomy" id="2044521"/>
    <lineage>
        <taxon>Archaea</taxon>
        <taxon>Methanobacteriati</taxon>
        <taxon>Methanobacteriota</taxon>
        <taxon>Stenosarchaea group</taxon>
        <taxon>Halobacteria</taxon>
        <taxon>Halobacteriales</taxon>
        <taxon>Natrialbaceae</taxon>
        <taxon>Natrarchaeobaculum</taxon>
    </lineage>
</organism>
<dbReference type="PROSITE" id="PS51819">
    <property type="entry name" value="VOC"/>
    <property type="match status" value="1"/>
</dbReference>
<dbReference type="Proteomes" id="UP000258707">
    <property type="component" value="Chromosome"/>
</dbReference>
<name>A0A346PCV6_9EURY</name>
<dbReference type="GeneID" id="37637821"/>
<evidence type="ECO:0000313" key="3">
    <source>
        <dbReference type="Proteomes" id="UP000258707"/>
    </source>
</evidence>
<dbReference type="InterPro" id="IPR029068">
    <property type="entry name" value="Glyas_Bleomycin-R_OHBP_Dase"/>
</dbReference>
<dbReference type="AlphaFoldDB" id="A0A346PCV6"/>
<dbReference type="SUPFAM" id="SSF54593">
    <property type="entry name" value="Glyoxalase/Bleomycin resistance protein/Dihydroxybiphenyl dioxygenase"/>
    <property type="match status" value="2"/>
</dbReference>
<evidence type="ECO:0000259" key="1">
    <source>
        <dbReference type="PROSITE" id="PS51819"/>
    </source>
</evidence>
<reference evidence="3" key="1">
    <citation type="submission" date="2017-10" db="EMBL/GenBank/DDBJ databases">
        <title>Phenotypic and genomic properties of facultatively anaerobic sulfur-reducing natronoarchaea from hypersaline soda lakes.</title>
        <authorList>
            <person name="Sorokin D.Y."/>
            <person name="Kublanov I.V."/>
            <person name="Roman P."/>
            <person name="Sinninghe Damste J.S."/>
            <person name="Golyshin P.N."/>
            <person name="Rojo D."/>
            <person name="Ciordia S."/>
            <person name="Mena Md.C."/>
            <person name="Ferrer M."/>
            <person name="Messina E."/>
            <person name="Smedile F."/>
            <person name="La Spada G."/>
            <person name="La Cono V."/>
            <person name="Yakimov M.M."/>
        </authorList>
    </citation>
    <scope>NUCLEOTIDE SEQUENCE [LARGE SCALE GENOMIC DNA]</scope>
    <source>
        <strain evidence="3">AArc1</strain>
    </source>
</reference>
<dbReference type="PANTHER" id="PTHR40265">
    <property type="entry name" value="BLL2707 PROTEIN"/>
    <property type="match status" value="1"/>
</dbReference>
<dbReference type="Gene3D" id="3.10.180.10">
    <property type="entry name" value="2,3-Dihydroxybiphenyl 1,2-Dioxygenase, domain 1"/>
    <property type="match status" value="1"/>
</dbReference>
<feature type="domain" description="VOC" evidence="1">
    <location>
        <begin position="2"/>
        <end position="136"/>
    </location>
</feature>
<gene>
    <name evidence="2" type="ORF">AArc1_1010</name>
</gene>
<accession>A0A346PCV6</accession>
<evidence type="ECO:0000313" key="2">
    <source>
        <dbReference type="EMBL" id="AXR77351.1"/>
    </source>
</evidence>
<dbReference type="EMBL" id="CP024047">
    <property type="protein sequence ID" value="AXR77351.1"/>
    <property type="molecule type" value="Genomic_DNA"/>
</dbReference>
<dbReference type="InterPro" id="IPR037523">
    <property type="entry name" value="VOC_core"/>
</dbReference>
<protein>
    <submittedName>
        <fullName evidence="2">NAD(P)H-hydrate repair enzyme Nnr, NAD(P)H-hydrate epimerase domain</fullName>
    </submittedName>
</protein>
<sequence length="276" mass="30063">MQIDHVPFAYSDLEAISDEFTRLGLTPEYGGVHGNEVTHMSVLGFGDRSYVELIAERTEGDHDFWPAHIRADAGPAAWCVRVPDVVETCKRMLERGVPVRGPLSDSRERDDGTLLEWDRAEFGTEEDRLLLPFAIADRTPLSARVEPSASVADGPLTGIAQVVLGVHDLEAAIDLFRDCYRIPTPIRGTVPDFGTVAAVPGFPIAFATPASGSDGWLAGRLETFPDGPCSCLLATDDLGAARERYPLEDAIEWPDGRVAFFESELLGKRLGVLEQA</sequence>
<dbReference type="PANTHER" id="PTHR40265:SF1">
    <property type="entry name" value="GLYOXALASE-LIKE DOMAIN-CONTAINING PROTEIN"/>
    <property type="match status" value="1"/>
</dbReference>
<dbReference type="InterPro" id="IPR025870">
    <property type="entry name" value="Glyoxalase-like_dom"/>
</dbReference>
<proteinExistence type="predicted"/>